<dbReference type="EMBL" id="KI298632">
    <property type="protein sequence ID" value="ERZ98591.1"/>
    <property type="molecule type" value="Genomic_DNA"/>
</dbReference>
<protein>
    <submittedName>
        <fullName evidence="1">Uncharacterized protein</fullName>
    </submittedName>
</protein>
<dbReference type="VEuPathDB" id="FungiDB:RhiirFUN_006992"/>
<sequence length="59" mass="6650">MFRSFNIQINNIRDHYKPINHILKPFQTFNFSGVSPLCGRMITADALMHAAASRGSAEI</sequence>
<dbReference type="HOGENOM" id="CLU_2962030_0_0_1"/>
<evidence type="ECO:0000313" key="1">
    <source>
        <dbReference type="EMBL" id="ERZ98591.1"/>
    </source>
</evidence>
<organism evidence="1">
    <name type="scientific">Rhizophagus irregularis (strain DAOM 181602 / DAOM 197198 / MUCL 43194)</name>
    <name type="common">Arbuscular mycorrhizal fungus</name>
    <name type="synonym">Glomus intraradices</name>
    <dbReference type="NCBI Taxonomy" id="747089"/>
    <lineage>
        <taxon>Eukaryota</taxon>
        <taxon>Fungi</taxon>
        <taxon>Fungi incertae sedis</taxon>
        <taxon>Mucoromycota</taxon>
        <taxon>Glomeromycotina</taxon>
        <taxon>Glomeromycetes</taxon>
        <taxon>Glomerales</taxon>
        <taxon>Glomeraceae</taxon>
        <taxon>Rhizophagus</taxon>
    </lineage>
</organism>
<reference evidence="1" key="1">
    <citation type="submission" date="2013-07" db="EMBL/GenBank/DDBJ databases">
        <title>The genome of an arbuscular mycorrhizal fungus provides insights into the evolution of the oldest plant symbiosis.</title>
        <authorList>
            <consortium name="DOE Joint Genome Institute"/>
            <person name="Tisserant E."/>
            <person name="Malbreil M."/>
            <person name="Kuo A."/>
            <person name="Kohler A."/>
            <person name="Symeonidi A."/>
            <person name="Balestrini R."/>
            <person name="Charron P."/>
            <person name="Duensing N."/>
            <person name="Frei-dit-Frey N."/>
            <person name="Gianinazzi-Pearson V."/>
            <person name="Gilbert B."/>
            <person name="Handa Y."/>
            <person name="Hijri M."/>
            <person name="Kaul R."/>
            <person name="Kawaguchi M."/>
            <person name="Krajinski F."/>
            <person name="Lammers P."/>
            <person name="Lapierre D."/>
            <person name="Masclaux F.G."/>
            <person name="Murat C."/>
            <person name="Morin E."/>
            <person name="Ndikumana S."/>
            <person name="Pagni M."/>
            <person name="Petitpierre D."/>
            <person name="Requena N."/>
            <person name="Rosikiewicz P."/>
            <person name="Riley R."/>
            <person name="Saito K."/>
            <person name="San Clemente H."/>
            <person name="Shapiro H."/>
            <person name="van Tuinen D."/>
            <person name="Becard G."/>
            <person name="Bonfante P."/>
            <person name="Paszkowski U."/>
            <person name="Shachar-Hill Y."/>
            <person name="Young J.P."/>
            <person name="Sanders I.R."/>
            <person name="Henrissat B."/>
            <person name="Rensing S.A."/>
            <person name="Grigoriev I.V."/>
            <person name="Corradi N."/>
            <person name="Roux C."/>
            <person name="Martin F."/>
        </authorList>
    </citation>
    <scope>NUCLEOTIDE SEQUENCE</scope>
    <source>
        <strain evidence="1">DAOM 197198</strain>
    </source>
</reference>
<gene>
    <name evidence="1" type="ORF">GLOINDRAFT_339548</name>
</gene>
<dbReference type="AlphaFoldDB" id="U9SU29"/>
<proteinExistence type="predicted"/>
<name>U9SU29_RHIID</name>
<accession>U9SU29</accession>